<keyword evidence="2" id="KW-0472">Membrane</keyword>
<feature type="transmembrane region" description="Helical" evidence="2">
    <location>
        <begin position="212"/>
        <end position="238"/>
    </location>
</feature>
<evidence type="ECO:0000256" key="1">
    <source>
        <dbReference type="SAM" id="MobiDB-lite"/>
    </source>
</evidence>
<comment type="caution">
    <text evidence="3">The sequence shown here is derived from an EMBL/GenBank/DDBJ whole genome shotgun (WGS) entry which is preliminary data.</text>
</comment>
<organism evidence="3 4">
    <name type="scientific">Streptomonospora halophila</name>
    <dbReference type="NCBI Taxonomy" id="427369"/>
    <lineage>
        <taxon>Bacteria</taxon>
        <taxon>Bacillati</taxon>
        <taxon>Actinomycetota</taxon>
        <taxon>Actinomycetes</taxon>
        <taxon>Streptosporangiales</taxon>
        <taxon>Nocardiopsidaceae</taxon>
        <taxon>Streptomonospora</taxon>
    </lineage>
</organism>
<proteinExistence type="predicted"/>
<dbReference type="EMBL" id="BAABIK010000005">
    <property type="protein sequence ID" value="GAA4933797.1"/>
    <property type="molecule type" value="Genomic_DNA"/>
</dbReference>
<gene>
    <name evidence="3" type="ORF">GCM10023224_12790</name>
</gene>
<evidence type="ECO:0000256" key="2">
    <source>
        <dbReference type="SAM" id="Phobius"/>
    </source>
</evidence>
<feature type="transmembrane region" description="Helical" evidence="2">
    <location>
        <begin position="180"/>
        <end position="205"/>
    </location>
</feature>
<feature type="compositionally biased region" description="Low complexity" evidence="1">
    <location>
        <begin position="1"/>
        <end position="43"/>
    </location>
</feature>
<accession>A0ABP9G985</accession>
<feature type="transmembrane region" description="Helical" evidence="2">
    <location>
        <begin position="141"/>
        <end position="160"/>
    </location>
</feature>
<keyword evidence="2" id="KW-0812">Transmembrane</keyword>
<evidence type="ECO:0008006" key="5">
    <source>
        <dbReference type="Google" id="ProtNLM"/>
    </source>
</evidence>
<protein>
    <recommendedName>
        <fullName evidence="5">Major facilitator superfamily (MFS) profile domain-containing protein</fullName>
    </recommendedName>
</protein>
<sequence length="248" mass="24452">MAGGAHRAGCRGAPPAGAGRGPGPLNRGARAAPAEPAAQPGRRCAAFGRRHSASRLAAMNTPSSSDDRPSGPEPTDREAEPAPEAGEDAREHGGAAAAAPPEEGDRFDPFIADDTDEAEDEELAGPDDYAATARPAPGGGLLGAETFSLAALLAVGGALVGPRLVQMLSSVTAQDQVSAVSGTILGDAVVALIGVALGLVGAGLANEGSRPWVRWAAGAAVLIGLLFAVGSVVAYLLVPAPAPVGPPM</sequence>
<feature type="compositionally biased region" description="Basic and acidic residues" evidence="1">
    <location>
        <begin position="65"/>
        <end position="80"/>
    </location>
</feature>
<dbReference type="Proteomes" id="UP001499993">
    <property type="component" value="Unassembled WGS sequence"/>
</dbReference>
<keyword evidence="4" id="KW-1185">Reference proteome</keyword>
<evidence type="ECO:0000313" key="3">
    <source>
        <dbReference type="EMBL" id="GAA4933797.1"/>
    </source>
</evidence>
<name>A0ABP9G985_9ACTN</name>
<keyword evidence="2" id="KW-1133">Transmembrane helix</keyword>
<evidence type="ECO:0000313" key="4">
    <source>
        <dbReference type="Proteomes" id="UP001499993"/>
    </source>
</evidence>
<feature type="region of interest" description="Disordered" evidence="1">
    <location>
        <begin position="1"/>
        <end position="111"/>
    </location>
</feature>
<reference evidence="4" key="1">
    <citation type="journal article" date="2019" name="Int. J. Syst. Evol. Microbiol.">
        <title>The Global Catalogue of Microorganisms (GCM) 10K type strain sequencing project: providing services to taxonomists for standard genome sequencing and annotation.</title>
        <authorList>
            <consortium name="The Broad Institute Genomics Platform"/>
            <consortium name="The Broad Institute Genome Sequencing Center for Infectious Disease"/>
            <person name="Wu L."/>
            <person name="Ma J."/>
        </authorList>
    </citation>
    <scope>NUCLEOTIDE SEQUENCE [LARGE SCALE GENOMIC DNA]</scope>
    <source>
        <strain evidence="4">JCM 18123</strain>
    </source>
</reference>